<dbReference type="GO" id="GO:0042626">
    <property type="term" value="F:ATPase-coupled transmembrane transporter activity"/>
    <property type="evidence" value="ECO:0007669"/>
    <property type="project" value="TreeGrafter"/>
</dbReference>
<keyword evidence="4 6" id="KW-1133">Transmembrane helix</keyword>
<dbReference type="AlphaFoldDB" id="G7P243"/>
<dbReference type="Gene3D" id="1.20.1560.10">
    <property type="entry name" value="ABC transporter type 1, transmembrane domain"/>
    <property type="match status" value="1"/>
</dbReference>
<gene>
    <name evidence="7" type="ORF">EGM_12291</name>
</gene>
<evidence type="ECO:0000256" key="1">
    <source>
        <dbReference type="ARBA" id="ARBA00022692"/>
    </source>
</evidence>
<evidence type="ECO:0000313" key="7">
    <source>
        <dbReference type="EMBL" id="EHH51951.1"/>
    </source>
</evidence>
<keyword evidence="1 6" id="KW-0812">Transmembrane</keyword>
<keyword evidence="5 6" id="KW-0472">Membrane</keyword>
<feature type="transmembrane region" description="Helical" evidence="6">
    <location>
        <begin position="157"/>
        <end position="174"/>
    </location>
</feature>
<feature type="transmembrane region" description="Helical" evidence="6">
    <location>
        <begin position="117"/>
        <end position="137"/>
    </location>
</feature>
<accession>G7P243</accession>
<evidence type="ECO:0008006" key="8">
    <source>
        <dbReference type="Google" id="ProtNLM"/>
    </source>
</evidence>
<sequence>MLCSPQNWGGSYQRVRGGLDAQKCSPEKSASFFSKVTYSWFSRVITLGYKRPLEREDLFELNESDSSYTVCPTFEKQWRKEVLRNQERQKVKASFYKEAHTKTPSLLYALWNTFKSVLIQVALFKVFADILSFTSPLIMKQMIIFCEHSSDFGWNGYGYAMALFVVVFLQTLILQRYQCFNMLTSAKVKTAVNGLIYKKVSLATLCVYFLLDEGNILTATKVFTSMSLFNILRIPLFELPTVISTVVQTKISLGRLEDFLHTEELLPQNIETNYIGDHAIEFTDASFSWNKTGMPVLKEVLWLMFLSRPGFRIAFCKKTFSLAPS</sequence>
<dbReference type="SUPFAM" id="SSF90123">
    <property type="entry name" value="ABC transporter transmembrane region"/>
    <property type="match status" value="1"/>
</dbReference>
<dbReference type="PANTHER" id="PTHR24223">
    <property type="entry name" value="ATP-BINDING CASSETTE SUB-FAMILY C"/>
    <property type="match status" value="1"/>
</dbReference>
<evidence type="ECO:0000256" key="3">
    <source>
        <dbReference type="ARBA" id="ARBA00022840"/>
    </source>
</evidence>
<evidence type="ECO:0000256" key="6">
    <source>
        <dbReference type="SAM" id="Phobius"/>
    </source>
</evidence>
<dbReference type="InterPro" id="IPR050173">
    <property type="entry name" value="ABC_transporter_C-like"/>
</dbReference>
<proteinExistence type="predicted"/>
<dbReference type="GO" id="GO:0016020">
    <property type="term" value="C:membrane"/>
    <property type="evidence" value="ECO:0007669"/>
    <property type="project" value="InterPro"/>
</dbReference>
<evidence type="ECO:0000256" key="5">
    <source>
        <dbReference type="ARBA" id="ARBA00023136"/>
    </source>
</evidence>
<keyword evidence="3" id="KW-0067">ATP-binding</keyword>
<dbReference type="InterPro" id="IPR036640">
    <property type="entry name" value="ABC1_TM_sf"/>
</dbReference>
<dbReference type="Proteomes" id="UP000009130">
    <property type="component" value="Chromosome 3"/>
</dbReference>
<organism>
    <name type="scientific">Macaca fascicularis</name>
    <name type="common">Crab-eating macaque</name>
    <name type="synonym">Cynomolgus monkey</name>
    <dbReference type="NCBI Taxonomy" id="9541"/>
    <lineage>
        <taxon>Eukaryota</taxon>
        <taxon>Metazoa</taxon>
        <taxon>Chordata</taxon>
        <taxon>Craniata</taxon>
        <taxon>Vertebrata</taxon>
        <taxon>Euteleostomi</taxon>
        <taxon>Mammalia</taxon>
        <taxon>Eutheria</taxon>
        <taxon>Euarchontoglires</taxon>
        <taxon>Primates</taxon>
        <taxon>Haplorrhini</taxon>
        <taxon>Catarrhini</taxon>
        <taxon>Cercopithecidae</taxon>
        <taxon>Cercopithecinae</taxon>
        <taxon>Macaca</taxon>
    </lineage>
</organism>
<name>G7P243_MACFA</name>
<dbReference type="PANTHER" id="PTHR24223:SF166">
    <property type="entry name" value="MULTIDRUG RESISTANCE-ASSOCIATED PROTEIN 1-LIKE"/>
    <property type="match status" value="1"/>
</dbReference>
<reference evidence="7" key="1">
    <citation type="journal article" date="2011" name="Nat. Biotechnol.">
        <title>Genome sequencing and comparison of two nonhuman primate animal models, the cynomolgus and Chinese rhesus macaques.</title>
        <authorList>
            <person name="Yan G."/>
            <person name="Zhang G."/>
            <person name="Fang X."/>
            <person name="Zhang Y."/>
            <person name="Li C."/>
            <person name="Ling F."/>
            <person name="Cooper D.N."/>
            <person name="Li Q."/>
            <person name="Li Y."/>
            <person name="van Gool A.J."/>
            <person name="Du H."/>
            <person name="Chen J."/>
            <person name="Chen R."/>
            <person name="Zhang P."/>
            <person name="Huang Z."/>
            <person name="Thompson J.R."/>
            <person name="Meng Y."/>
            <person name="Bai Y."/>
            <person name="Wang J."/>
            <person name="Zhuo M."/>
            <person name="Wang T."/>
            <person name="Huang Y."/>
            <person name="Wei L."/>
            <person name="Li J."/>
            <person name="Wang Z."/>
            <person name="Hu H."/>
            <person name="Yang P."/>
            <person name="Le L."/>
            <person name="Stenson P.D."/>
            <person name="Li B."/>
            <person name="Liu X."/>
            <person name="Ball E.V."/>
            <person name="An N."/>
            <person name="Huang Q."/>
            <person name="Zhang Y."/>
            <person name="Fan W."/>
            <person name="Zhang X."/>
            <person name="Li Y."/>
            <person name="Wang W."/>
            <person name="Katze M.G."/>
            <person name="Su B."/>
            <person name="Nielsen R."/>
            <person name="Yang H."/>
            <person name="Wang J."/>
            <person name="Wang X."/>
            <person name="Wang J."/>
        </authorList>
    </citation>
    <scope>NUCLEOTIDE SEQUENCE [LARGE SCALE GENOMIC DNA]</scope>
    <source>
        <strain evidence="7">CE-4</strain>
    </source>
</reference>
<protein>
    <recommendedName>
        <fullName evidence="8">ABC transmembrane type-1 domain-containing protein</fullName>
    </recommendedName>
</protein>
<keyword evidence="2" id="KW-0547">Nucleotide-binding</keyword>
<dbReference type="GO" id="GO:0005524">
    <property type="term" value="F:ATP binding"/>
    <property type="evidence" value="ECO:0007669"/>
    <property type="project" value="UniProtKB-KW"/>
</dbReference>
<dbReference type="eggNOG" id="KOG0054">
    <property type="taxonomic scope" value="Eukaryota"/>
</dbReference>
<evidence type="ECO:0000256" key="2">
    <source>
        <dbReference type="ARBA" id="ARBA00022741"/>
    </source>
</evidence>
<evidence type="ECO:0000256" key="4">
    <source>
        <dbReference type="ARBA" id="ARBA00022989"/>
    </source>
</evidence>
<dbReference type="EMBL" id="CM001278">
    <property type="protein sequence ID" value="EHH51951.1"/>
    <property type="molecule type" value="Genomic_DNA"/>
</dbReference>